<proteinExistence type="predicted"/>
<comment type="caution">
    <text evidence="2">The sequence shown here is derived from an EMBL/GenBank/DDBJ whole genome shotgun (WGS) entry which is preliminary data.</text>
</comment>
<evidence type="ECO:0000313" key="2">
    <source>
        <dbReference type="EMBL" id="KAL1618078.1"/>
    </source>
</evidence>
<dbReference type="EMBL" id="JAJVDC020000216">
    <property type="protein sequence ID" value="KAL1618078.1"/>
    <property type="molecule type" value="Genomic_DNA"/>
</dbReference>
<dbReference type="Proteomes" id="UP001521116">
    <property type="component" value="Unassembled WGS sequence"/>
</dbReference>
<feature type="region of interest" description="Disordered" evidence="1">
    <location>
        <begin position="91"/>
        <end position="164"/>
    </location>
</feature>
<accession>A0ABR3SDP6</accession>
<feature type="compositionally biased region" description="Acidic residues" evidence="1">
    <location>
        <begin position="95"/>
        <end position="106"/>
    </location>
</feature>
<reference evidence="2 3" key="1">
    <citation type="submission" date="2024-02" db="EMBL/GenBank/DDBJ databases">
        <title>De novo assembly and annotation of 12 fungi associated with fruit tree decline syndrome in Ontario, Canada.</title>
        <authorList>
            <person name="Sulman M."/>
            <person name="Ellouze W."/>
            <person name="Ilyukhin E."/>
        </authorList>
    </citation>
    <scope>NUCLEOTIDE SEQUENCE [LARGE SCALE GENOMIC DNA]</scope>
    <source>
        <strain evidence="2 3">M1-105</strain>
    </source>
</reference>
<evidence type="ECO:0000256" key="1">
    <source>
        <dbReference type="SAM" id="MobiDB-lite"/>
    </source>
</evidence>
<protein>
    <submittedName>
        <fullName evidence="2">Uncharacterized protein</fullName>
    </submittedName>
</protein>
<gene>
    <name evidence="2" type="ORF">SLS56_010703</name>
</gene>
<organism evidence="2 3">
    <name type="scientific">Neofusicoccum ribis</name>
    <dbReference type="NCBI Taxonomy" id="45134"/>
    <lineage>
        <taxon>Eukaryota</taxon>
        <taxon>Fungi</taxon>
        <taxon>Dikarya</taxon>
        <taxon>Ascomycota</taxon>
        <taxon>Pezizomycotina</taxon>
        <taxon>Dothideomycetes</taxon>
        <taxon>Dothideomycetes incertae sedis</taxon>
        <taxon>Botryosphaeriales</taxon>
        <taxon>Botryosphaeriaceae</taxon>
        <taxon>Neofusicoccum</taxon>
    </lineage>
</organism>
<keyword evidence="3" id="KW-1185">Reference proteome</keyword>
<name>A0ABR3SDP6_9PEZI</name>
<sequence length="164" mass="17689">MCLAAQQNPPSPPNRATRRHEMDIAFFDPDISHADHLSAALLAHLRAEQVARPVRAAKYGADAGRWLRGKTPDDLRDAFDERVQAALREMREATAESEDGDGDDDEGRMTTQAWPGVGGRATLATPPTSGDEEEEEGGGGAVGKRKRGDGDGWAACKRVRVRTG</sequence>
<evidence type="ECO:0000313" key="3">
    <source>
        <dbReference type="Proteomes" id="UP001521116"/>
    </source>
</evidence>